<keyword evidence="4" id="KW-1185">Reference proteome</keyword>
<name>A0A1M6N6W3_PSETH</name>
<evidence type="ECO:0000256" key="1">
    <source>
        <dbReference type="ARBA" id="ARBA00023186"/>
    </source>
</evidence>
<sequence>MRYGVSAAASVQVLPGERQRIRWSQAWPILLRPTGDDRVHLVQGAGGPLGGDELSLTLDVGAGARLDLRSAAATVVQPGADGGCARWSVTAAVAGCLHWAPEPSIVTDGAELDSRLRIDVARGGSAVVVETAVLGRHGQRGGRYRGELVATWAGRPLLTHVTQLDGADPVLSGPGGSAGARAVGSVLVVGRAGGSGAGELPGVRWAWSPLAGPGAVLLAVGDPGAVSAVLHEQLVGLTNAAVPAATR</sequence>
<dbReference type="EMBL" id="FRAP01000001">
    <property type="protein sequence ID" value="SHJ91475.1"/>
    <property type="molecule type" value="Genomic_DNA"/>
</dbReference>
<accession>A0A1M6N6W3</accession>
<comment type="similarity">
    <text evidence="2">Belongs to the UreD family.</text>
</comment>
<gene>
    <name evidence="2" type="primary">ureD</name>
    <name evidence="3" type="ORF">SAMN05443637_10168</name>
</gene>
<dbReference type="Pfam" id="PF01774">
    <property type="entry name" value="UreD"/>
    <property type="match status" value="1"/>
</dbReference>
<keyword evidence="1 2" id="KW-0143">Chaperone</keyword>
<evidence type="ECO:0000256" key="2">
    <source>
        <dbReference type="HAMAP-Rule" id="MF_01384"/>
    </source>
</evidence>
<evidence type="ECO:0000313" key="4">
    <source>
        <dbReference type="Proteomes" id="UP000184363"/>
    </source>
</evidence>
<dbReference type="Proteomes" id="UP000184363">
    <property type="component" value="Unassembled WGS sequence"/>
</dbReference>
<dbReference type="GO" id="GO:0005737">
    <property type="term" value="C:cytoplasm"/>
    <property type="evidence" value="ECO:0007669"/>
    <property type="project" value="UniProtKB-SubCell"/>
</dbReference>
<dbReference type="InterPro" id="IPR002669">
    <property type="entry name" value="UreD"/>
</dbReference>
<reference evidence="3 4" key="1">
    <citation type="submission" date="2016-11" db="EMBL/GenBank/DDBJ databases">
        <authorList>
            <person name="Jaros S."/>
            <person name="Januszkiewicz K."/>
            <person name="Wedrychowicz H."/>
        </authorList>
    </citation>
    <scope>NUCLEOTIDE SEQUENCE [LARGE SCALE GENOMIC DNA]</scope>
    <source>
        <strain evidence="3 4">DSM 43832</strain>
    </source>
</reference>
<keyword evidence="2" id="KW-0963">Cytoplasm</keyword>
<dbReference type="RefSeq" id="WP_073454789.1">
    <property type="nucleotide sequence ID" value="NZ_CALGVN010000007.1"/>
</dbReference>
<comment type="subunit">
    <text evidence="2">UreD, UreF and UreG form a complex that acts as a GTP-hydrolysis-dependent molecular chaperone, activating the urease apoprotein by helping to assemble the nickel containing metallocenter of UreC. The UreE protein probably delivers the nickel.</text>
</comment>
<comment type="subcellular location">
    <subcellularLocation>
        <location evidence="2">Cytoplasm</location>
    </subcellularLocation>
</comment>
<keyword evidence="2" id="KW-0996">Nickel insertion</keyword>
<evidence type="ECO:0000313" key="3">
    <source>
        <dbReference type="EMBL" id="SHJ91475.1"/>
    </source>
</evidence>
<proteinExistence type="inferred from homology"/>
<dbReference type="HAMAP" id="MF_01384">
    <property type="entry name" value="UreD"/>
    <property type="match status" value="1"/>
</dbReference>
<organism evidence="3 4">
    <name type="scientific">Pseudonocardia thermophila</name>
    <dbReference type="NCBI Taxonomy" id="1848"/>
    <lineage>
        <taxon>Bacteria</taxon>
        <taxon>Bacillati</taxon>
        <taxon>Actinomycetota</taxon>
        <taxon>Actinomycetes</taxon>
        <taxon>Pseudonocardiales</taxon>
        <taxon>Pseudonocardiaceae</taxon>
        <taxon>Pseudonocardia</taxon>
    </lineage>
</organism>
<dbReference type="AlphaFoldDB" id="A0A1M6N6W3"/>
<dbReference type="STRING" id="1848.SAMN05443637_10168"/>
<dbReference type="OrthoDB" id="8677206at2"/>
<protein>
    <recommendedName>
        <fullName evidence="2">Urease accessory protein UreD</fullName>
    </recommendedName>
</protein>
<comment type="function">
    <text evidence="2">Required for maturation of urease via the functional incorporation of the urease nickel metallocenter.</text>
</comment>
<dbReference type="GO" id="GO:0016151">
    <property type="term" value="F:nickel cation binding"/>
    <property type="evidence" value="ECO:0007669"/>
    <property type="project" value="UniProtKB-UniRule"/>
</dbReference>